<proteinExistence type="predicted"/>
<protein>
    <submittedName>
        <fullName evidence="2">Uncharacterized protein</fullName>
    </submittedName>
</protein>
<feature type="transmembrane region" description="Helical" evidence="1">
    <location>
        <begin position="12"/>
        <end position="34"/>
    </location>
</feature>
<evidence type="ECO:0000256" key="1">
    <source>
        <dbReference type="SAM" id="Phobius"/>
    </source>
</evidence>
<evidence type="ECO:0000313" key="2">
    <source>
        <dbReference type="EMBL" id="SNB72318.1"/>
    </source>
</evidence>
<sequence>MQIGGFIPRITQTLASLIYLAGFRPGFFFTMIYSGDLRLLPAGMTGSQ</sequence>
<keyword evidence="3" id="KW-1185">Reference proteome</keyword>
<organism evidence="2 3">
    <name type="scientific">Arboricoccus pini</name>
    <dbReference type="NCBI Taxonomy" id="1963835"/>
    <lineage>
        <taxon>Bacteria</taxon>
        <taxon>Pseudomonadati</taxon>
        <taxon>Pseudomonadota</taxon>
        <taxon>Alphaproteobacteria</taxon>
        <taxon>Geminicoccales</taxon>
        <taxon>Geminicoccaceae</taxon>
        <taxon>Arboricoccus</taxon>
    </lineage>
</organism>
<accession>A0A212RIQ6</accession>
<name>A0A212RIQ6_9PROT</name>
<keyword evidence="1" id="KW-1133">Transmembrane helix</keyword>
<reference evidence="2 3" key="1">
    <citation type="submission" date="2017-06" db="EMBL/GenBank/DDBJ databases">
        <authorList>
            <person name="Kim H.J."/>
            <person name="Triplett B.A."/>
        </authorList>
    </citation>
    <scope>NUCLEOTIDE SEQUENCE [LARGE SCALE GENOMIC DNA]</scope>
    <source>
        <strain evidence="2 3">B29T1</strain>
    </source>
</reference>
<dbReference type="EMBL" id="FYEH01000009">
    <property type="protein sequence ID" value="SNB72318.1"/>
    <property type="molecule type" value="Genomic_DNA"/>
</dbReference>
<dbReference type="Proteomes" id="UP000197065">
    <property type="component" value="Unassembled WGS sequence"/>
</dbReference>
<keyword evidence="1" id="KW-0472">Membrane</keyword>
<dbReference type="AlphaFoldDB" id="A0A212RIQ6"/>
<evidence type="ECO:0000313" key="3">
    <source>
        <dbReference type="Proteomes" id="UP000197065"/>
    </source>
</evidence>
<gene>
    <name evidence="2" type="ORF">SAMN07250955_10971</name>
</gene>
<keyword evidence="1" id="KW-0812">Transmembrane</keyword>